<sequence length="52" mass="5346">MSQGSSAEDALSLEELSEILADATGTTPEEIEQGAAEIEIAPPEEATVLDDA</sequence>
<accession>A0ABD5QLK5</accession>
<comment type="caution">
    <text evidence="1">The sequence shown here is derived from an EMBL/GenBank/DDBJ whole genome shotgun (WGS) entry which is preliminary data.</text>
</comment>
<dbReference type="AlphaFoldDB" id="A0ABD5QLK5"/>
<name>A0ABD5QLK5_9EURY</name>
<protein>
    <submittedName>
        <fullName evidence="1">Uncharacterized protein</fullName>
    </submittedName>
</protein>
<gene>
    <name evidence="1" type="ORF">ACFPFO_22620</name>
</gene>
<keyword evidence="2" id="KW-1185">Reference proteome</keyword>
<dbReference type="RefSeq" id="WP_224829972.1">
    <property type="nucleotide sequence ID" value="NZ_JAIVEF010000033.1"/>
</dbReference>
<dbReference type="Proteomes" id="UP001595925">
    <property type="component" value="Unassembled WGS sequence"/>
</dbReference>
<evidence type="ECO:0000313" key="1">
    <source>
        <dbReference type="EMBL" id="MFC4990491.1"/>
    </source>
</evidence>
<evidence type="ECO:0000313" key="2">
    <source>
        <dbReference type="Proteomes" id="UP001595925"/>
    </source>
</evidence>
<proteinExistence type="predicted"/>
<dbReference type="EMBL" id="JBHSJG010000075">
    <property type="protein sequence ID" value="MFC4990491.1"/>
    <property type="molecule type" value="Genomic_DNA"/>
</dbReference>
<organism evidence="1 2">
    <name type="scientific">Saliphagus infecundisoli</name>
    <dbReference type="NCBI Taxonomy" id="1849069"/>
    <lineage>
        <taxon>Archaea</taxon>
        <taxon>Methanobacteriati</taxon>
        <taxon>Methanobacteriota</taxon>
        <taxon>Stenosarchaea group</taxon>
        <taxon>Halobacteria</taxon>
        <taxon>Halobacteriales</taxon>
        <taxon>Natrialbaceae</taxon>
        <taxon>Saliphagus</taxon>
    </lineage>
</organism>
<reference evidence="1 2" key="1">
    <citation type="journal article" date="2019" name="Int. J. Syst. Evol. Microbiol.">
        <title>The Global Catalogue of Microorganisms (GCM) 10K type strain sequencing project: providing services to taxonomists for standard genome sequencing and annotation.</title>
        <authorList>
            <consortium name="The Broad Institute Genomics Platform"/>
            <consortium name="The Broad Institute Genome Sequencing Center for Infectious Disease"/>
            <person name="Wu L."/>
            <person name="Ma J."/>
        </authorList>
    </citation>
    <scope>NUCLEOTIDE SEQUENCE [LARGE SCALE GENOMIC DNA]</scope>
    <source>
        <strain evidence="1 2">CGMCC 1.15824</strain>
    </source>
</reference>